<feature type="region of interest" description="Disordered" evidence="9">
    <location>
        <begin position="690"/>
        <end position="713"/>
    </location>
</feature>
<dbReference type="CDD" id="cd16100">
    <property type="entry name" value="ARID"/>
    <property type="match status" value="1"/>
</dbReference>
<feature type="domain" description="ARID" evidence="10">
    <location>
        <begin position="256"/>
        <end position="346"/>
    </location>
</feature>
<dbReference type="Gene3D" id="1.10.10.2170">
    <property type="match status" value="1"/>
</dbReference>
<keyword evidence="5" id="KW-0010">Activator</keyword>
<dbReference type="GO" id="GO:0010833">
    <property type="term" value="P:telomere maintenance via telomere lengthening"/>
    <property type="evidence" value="ECO:0007669"/>
    <property type="project" value="UniProtKB-UniRule"/>
</dbReference>
<feature type="compositionally biased region" description="Low complexity" evidence="9">
    <location>
        <begin position="359"/>
        <end position="380"/>
    </location>
</feature>
<keyword evidence="2 8" id="KW-0158">Chromosome</keyword>
<proteinExistence type="inferred from homology"/>
<dbReference type="SMART" id="SM01014">
    <property type="entry name" value="ARID"/>
    <property type="match status" value="1"/>
</dbReference>
<dbReference type="InterPro" id="IPR021661">
    <property type="entry name" value="Rap1_C"/>
</dbReference>
<evidence type="ECO:0000256" key="9">
    <source>
        <dbReference type="SAM" id="MobiDB-lite"/>
    </source>
</evidence>
<gene>
    <name evidence="11" type="ORF">IF1G_03163</name>
</gene>
<comment type="subunit">
    <text evidence="8">Homodimer.</text>
</comment>
<dbReference type="GO" id="GO:0070187">
    <property type="term" value="C:shelterin complex"/>
    <property type="evidence" value="ECO:0007669"/>
    <property type="project" value="TreeGrafter"/>
</dbReference>
<dbReference type="EMBL" id="SPUK01000004">
    <property type="protein sequence ID" value="TQV97420.1"/>
    <property type="molecule type" value="Genomic_DNA"/>
</dbReference>
<organism evidence="11 12">
    <name type="scientific">Cordyceps javanica</name>
    <dbReference type="NCBI Taxonomy" id="43265"/>
    <lineage>
        <taxon>Eukaryota</taxon>
        <taxon>Fungi</taxon>
        <taxon>Dikarya</taxon>
        <taxon>Ascomycota</taxon>
        <taxon>Pezizomycotina</taxon>
        <taxon>Sordariomycetes</taxon>
        <taxon>Hypocreomycetidae</taxon>
        <taxon>Hypocreales</taxon>
        <taxon>Cordycipitaceae</taxon>
        <taxon>Cordyceps</taxon>
    </lineage>
</organism>
<dbReference type="InterPro" id="IPR001357">
    <property type="entry name" value="BRCT_dom"/>
</dbReference>
<dbReference type="Pfam" id="PF01388">
    <property type="entry name" value="ARID"/>
    <property type="match status" value="1"/>
</dbReference>
<dbReference type="PROSITE" id="PS51011">
    <property type="entry name" value="ARID"/>
    <property type="match status" value="1"/>
</dbReference>
<dbReference type="SUPFAM" id="SSF46774">
    <property type="entry name" value="ARID-like"/>
    <property type="match status" value="1"/>
</dbReference>
<dbReference type="InterPro" id="IPR039595">
    <property type="entry name" value="TE2IP/Rap1"/>
</dbReference>
<dbReference type="AlphaFoldDB" id="A0A545W5Y1"/>
<evidence type="ECO:0000256" key="8">
    <source>
        <dbReference type="RuleBase" id="RU367107"/>
    </source>
</evidence>
<dbReference type="GO" id="GO:0031848">
    <property type="term" value="P:protection from non-homologous end joining at telomere"/>
    <property type="evidence" value="ECO:0007669"/>
    <property type="project" value="TreeGrafter"/>
</dbReference>
<evidence type="ECO:0000256" key="6">
    <source>
        <dbReference type="ARBA" id="ARBA00023163"/>
    </source>
</evidence>
<evidence type="ECO:0000256" key="3">
    <source>
        <dbReference type="ARBA" id="ARBA00022895"/>
    </source>
</evidence>
<comment type="similarity">
    <text evidence="1 8">Belongs to the RAP1 family.</text>
</comment>
<dbReference type="InterPro" id="IPR001606">
    <property type="entry name" value="ARID_dom"/>
</dbReference>
<dbReference type="STRING" id="43265.A0A545W5Y1"/>
<dbReference type="Pfam" id="PF16589">
    <property type="entry name" value="BRCT_2"/>
    <property type="match status" value="1"/>
</dbReference>
<reference evidence="11 12" key="1">
    <citation type="journal article" date="2019" name="Appl. Microbiol. Biotechnol.">
        <title>Genome sequence of Isaria javanica and comparative genome analysis insights into family S53 peptidase evolution in fungal entomopathogens.</title>
        <authorList>
            <person name="Lin R."/>
            <person name="Zhang X."/>
            <person name="Xin B."/>
            <person name="Zou M."/>
            <person name="Gao Y."/>
            <person name="Qin F."/>
            <person name="Hu Q."/>
            <person name="Xie B."/>
            <person name="Cheng X."/>
        </authorList>
    </citation>
    <scope>NUCLEOTIDE SEQUENCE [LARGE SCALE GENOMIC DNA]</scope>
    <source>
        <strain evidence="11 12">IJ1G</strain>
    </source>
</reference>
<comment type="subcellular location">
    <subcellularLocation>
        <location evidence="8">Nucleus</location>
    </subcellularLocation>
    <subcellularLocation>
        <location evidence="8">Chromosome</location>
        <location evidence="8">Telomere</location>
    </subcellularLocation>
</comment>
<accession>A0A545W5Y1</accession>
<dbReference type="Gene3D" id="1.10.10.60">
    <property type="entry name" value="Homeodomain-like"/>
    <property type="match status" value="1"/>
</dbReference>
<dbReference type="Gene3D" id="1.10.150.60">
    <property type="entry name" value="ARID DNA-binding domain"/>
    <property type="match status" value="1"/>
</dbReference>
<comment type="caution">
    <text evidence="11">The sequence shown here is derived from an EMBL/GenBank/DDBJ whole genome shotgun (WGS) entry which is preliminary data.</text>
</comment>
<feature type="compositionally biased region" description="Low complexity" evidence="9">
    <location>
        <begin position="551"/>
        <end position="561"/>
    </location>
</feature>
<dbReference type="InterPro" id="IPR036431">
    <property type="entry name" value="ARID_dom_sf"/>
</dbReference>
<keyword evidence="4" id="KW-0805">Transcription regulation</keyword>
<evidence type="ECO:0000256" key="5">
    <source>
        <dbReference type="ARBA" id="ARBA00023159"/>
    </source>
</evidence>
<evidence type="ECO:0000259" key="10">
    <source>
        <dbReference type="PROSITE" id="PS51011"/>
    </source>
</evidence>
<comment type="function">
    <text evidence="8">Involved in the regulation of telomere length, clustering and has a specific role in telomere position effect (TPE).</text>
</comment>
<keyword evidence="3 8" id="KW-0779">Telomere</keyword>
<dbReference type="InterPro" id="IPR038104">
    <property type="entry name" value="Rap1_C_sf"/>
</dbReference>
<evidence type="ECO:0000313" key="11">
    <source>
        <dbReference type="EMBL" id="TQV97420.1"/>
    </source>
</evidence>
<dbReference type="SUPFAM" id="SSF46689">
    <property type="entry name" value="Homeodomain-like"/>
    <property type="match status" value="1"/>
</dbReference>
<name>A0A545W5Y1_9HYPO</name>
<keyword evidence="7 8" id="KW-0539">Nucleus</keyword>
<evidence type="ECO:0000256" key="4">
    <source>
        <dbReference type="ARBA" id="ARBA00023015"/>
    </source>
</evidence>
<dbReference type="InterPro" id="IPR015010">
    <property type="entry name" value="TERF2IP_Myb"/>
</dbReference>
<protein>
    <recommendedName>
        <fullName evidence="8">DNA-binding protein RAP1</fullName>
    </recommendedName>
</protein>
<dbReference type="CDD" id="cd11655">
    <property type="entry name" value="rap1_myb-like"/>
    <property type="match status" value="1"/>
</dbReference>
<dbReference type="Pfam" id="PF11626">
    <property type="entry name" value="Rap1_C"/>
    <property type="match status" value="1"/>
</dbReference>
<dbReference type="GO" id="GO:0042162">
    <property type="term" value="F:telomeric DNA binding"/>
    <property type="evidence" value="ECO:0007669"/>
    <property type="project" value="TreeGrafter"/>
</dbReference>
<feature type="region of interest" description="Disordered" evidence="9">
    <location>
        <begin position="351"/>
        <end position="440"/>
    </location>
</feature>
<evidence type="ECO:0000256" key="2">
    <source>
        <dbReference type="ARBA" id="ARBA00022454"/>
    </source>
</evidence>
<evidence type="ECO:0000256" key="1">
    <source>
        <dbReference type="ARBA" id="ARBA00010467"/>
    </source>
</evidence>
<evidence type="ECO:0000256" key="7">
    <source>
        <dbReference type="ARBA" id="ARBA00023242"/>
    </source>
</evidence>
<keyword evidence="12" id="KW-1185">Reference proteome</keyword>
<dbReference type="Pfam" id="PF08914">
    <property type="entry name" value="Myb_Rap1"/>
    <property type="match status" value="1"/>
</dbReference>
<dbReference type="InterPro" id="IPR009057">
    <property type="entry name" value="Homeodomain-like_sf"/>
</dbReference>
<evidence type="ECO:0000313" key="12">
    <source>
        <dbReference type="Proteomes" id="UP000315783"/>
    </source>
</evidence>
<dbReference type="PANTHER" id="PTHR16466:SF6">
    <property type="entry name" value="TELOMERIC REPEAT-BINDING FACTOR 2-INTERACTING PROTEIN 1"/>
    <property type="match status" value="1"/>
</dbReference>
<dbReference type="Proteomes" id="UP000315783">
    <property type="component" value="Unassembled WGS sequence"/>
</dbReference>
<sequence>MSGGITYSGVPVEIEGRIFDGLKFWVAQRVPLRSSLLDQIQRNSGVIVPLEKNADYLIADHARKDVPMNSISWKFITESVQNGFVQLPDHYWIKKVRGTQRQAAPERSDKRTTRAGFTLAEDAALARWVLAHDGQKAGNLIYQHFAAKHPRHSWQSWRTRYVKKLSLLPEGSLEQLAIQVPSSQMCPAIEEEEQPDRELPDPTELMLQRKSERVQQETALRRAKNRAIQPLAAAAAQPSASSPPPQVHEHNDIAITEAKNRFYEDLQCFSELNEVTITPTQQVAGQLVDLWELSTAVSGQRLPAEEIDWLRVAEELGYEWTDVDAAVRALQLCFQENLAEFLTTMELMFDEDEDPEPTPHASPAATTARNMPSSPMRQMPSSPPARFLPGKRSLDADSELDIPTPAKRRRIHLPAEIPSTPEANRHQPMPVSSRHPAGAATTPVRFETQVASLHARESSLDMTPSQQLQSEHLNSSPIPLRINSAARNHQVGDASNARIRKRRLPASFPPSAPPGQDRRGPDPSFAPGDTLDHRSPFPGALPRALSPPVPVARRPAQAAPRRLSKERELSDLIQHYESLGYSHKTVVEGLRRTTMTPGLATVVMQSLKEGQGVPTHHEGIWTDRDDTGLRLVAGVEGDLDKDVRDKEQMKTLRKARRARDRLLNKHGQERMALRIKYLRASDSLAAAAAAVPAPAAADAMEEQSRPEASLFVH</sequence>
<dbReference type="OrthoDB" id="435460at2759"/>
<keyword evidence="6" id="KW-0804">Transcription</keyword>
<dbReference type="PANTHER" id="PTHR16466">
    <property type="entry name" value="TELOMERE REPEAT-BINDING FACTOR 2-INTERACTING PROTEIN 1"/>
    <property type="match status" value="1"/>
</dbReference>
<feature type="region of interest" description="Disordered" evidence="9">
    <location>
        <begin position="487"/>
        <end position="565"/>
    </location>
</feature>